<accession>A0AAV9CLT3</accession>
<sequence>MELVDERQVQHYMVEFYKDLNKESFRPLPPINSYRKLSNAHRDALCLAVSEEEIYLNLKTMKGDGIPGSDGFNIGFFQRCWDVIKRDLIAVVQEFF</sequence>
<evidence type="ECO:0000313" key="2">
    <source>
        <dbReference type="Proteomes" id="UP001180020"/>
    </source>
</evidence>
<proteinExistence type="predicted"/>
<dbReference type="AlphaFoldDB" id="A0AAV9CLT3"/>
<gene>
    <name evidence="1" type="ORF">QJS10_CPB18g00681</name>
</gene>
<dbReference type="Proteomes" id="UP001180020">
    <property type="component" value="Unassembled WGS sequence"/>
</dbReference>
<name>A0AAV9CLT3_ACOCL</name>
<reference evidence="1" key="2">
    <citation type="submission" date="2023-06" db="EMBL/GenBank/DDBJ databases">
        <authorList>
            <person name="Ma L."/>
            <person name="Liu K.-W."/>
            <person name="Li Z."/>
            <person name="Hsiao Y.-Y."/>
            <person name="Qi Y."/>
            <person name="Fu T."/>
            <person name="Tang G."/>
            <person name="Zhang D."/>
            <person name="Sun W.-H."/>
            <person name="Liu D.-K."/>
            <person name="Li Y."/>
            <person name="Chen G.-Z."/>
            <person name="Liu X.-D."/>
            <person name="Liao X.-Y."/>
            <person name="Jiang Y.-T."/>
            <person name="Yu X."/>
            <person name="Hao Y."/>
            <person name="Huang J."/>
            <person name="Zhao X.-W."/>
            <person name="Ke S."/>
            <person name="Chen Y.-Y."/>
            <person name="Wu W.-L."/>
            <person name="Hsu J.-L."/>
            <person name="Lin Y.-F."/>
            <person name="Huang M.-D."/>
            <person name="Li C.-Y."/>
            <person name="Huang L."/>
            <person name="Wang Z.-W."/>
            <person name="Zhao X."/>
            <person name="Zhong W.-Y."/>
            <person name="Peng D.-H."/>
            <person name="Ahmad S."/>
            <person name="Lan S."/>
            <person name="Zhang J.-S."/>
            <person name="Tsai W.-C."/>
            <person name="Van De Peer Y."/>
            <person name="Liu Z.-J."/>
        </authorList>
    </citation>
    <scope>NUCLEOTIDE SEQUENCE</scope>
    <source>
        <strain evidence="1">CP</strain>
        <tissue evidence="1">Leaves</tissue>
    </source>
</reference>
<comment type="caution">
    <text evidence="1">The sequence shown here is derived from an EMBL/GenBank/DDBJ whole genome shotgun (WGS) entry which is preliminary data.</text>
</comment>
<protein>
    <submittedName>
        <fullName evidence="1">Uncharacterized protein</fullName>
    </submittedName>
</protein>
<keyword evidence="2" id="KW-1185">Reference proteome</keyword>
<evidence type="ECO:0000313" key="1">
    <source>
        <dbReference type="EMBL" id="KAK1289790.1"/>
    </source>
</evidence>
<dbReference type="EMBL" id="JAUJYO010000018">
    <property type="protein sequence ID" value="KAK1289790.1"/>
    <property type="molecule type" value="Genomic_DNA"/>
</dbReference>
<reference evidence="1" key="1">
    <citation type="journal article" date="2023" name="Nat. Commun.">
        <title>Diploid and tetraploid genomes of Acorus and the evolution of monocots.</title>
        <authorList>
            <person name="Ma L."/>
            <person name="Liu K.W."/>
            <person name="Li Z."/>
            <person name="Hsiao Y.Y."/>
            <person name="Qi Y."/>
            <person name="Fu T."/>
            <person name="Tang G.D."/>
            <person name="Zhang D."/>
            <person name="Sun W.H."/>
            <person name="Liu D.K."/>
            <person name="Li Y."/>
            <person name="Chen G.Z."/>
            <person name="Liu X.D."/>
            <person name="Liao X.Y."/>
            <person name="Jiang Y.T."/>
            <person name="Yu X."/>
            <person name="Hao Y."/>
            <person name="Huang J."/>
            <person name="Zhao X.W."/>
            <person name="Ke S."/>
            <person name="Chen Y.Y."/>
            <person name="Wu W.L."/>
            <person name="Hsu J.L."/>
            <person name="Lin Y.F."/>
            <person name="Huang M.D."/>
            <person name="Li C.Y."/>
            <person name="Huang L."/>
            <person name="Wang Z.W."/>
            <person name="Zhao X."/>
            <person name="Zhong W.Y."/>
            <person name="Peng D.H."/>
            <person name="Ahmad S."/>
            <person name="Lan S."/>
            <person name="Zhang J.S."/>
            <person name="Tsai W.C."/>
            <person name="Van de Peer Y."/>
            <person name="Liu Z.J."/>
        </authorList>
    </citation>
    <scope>NUCLEOTIDE SEQUENCE</scope>
    <source>
        <strain evidence="1">CP</strain>
    </source>
</reference>
<organism evidence="1 2">
    <name type="scientific">Acorus calamus</name>
    <name type="common">Sweet flag</name>
    <dbReference type="NCBI Taxonomy" id="4465"/>
    <lineage>
        <taxon>Eukaryota</taxon>
        <taxon>Viridiplantae</taxon>
        <taxon>Streptophyta</taxon>
        <taxon>Embryophyta</taxon>
        <taxon>Tracheophyta</taxon>
        <taxon>Spermatophyta</taxon>
        <taxon>Magnoliopsida</taxon>
        <taxon>Liliopsida</taxon>
        <taxon>Acoraceae</taxon>
        <taxon>Acorus</taxon>
    </lineage>
</organism>